<evidence type="ECO:0000313" key="3">
    <source>
        <dbReference type="Proteomes" id="UP000199659"/>
    </source>
</evidence>
<dbReference type="Proteomes" id="UP000199659">
    <property type="component" value="Unassembled WGS sequence"/>
</dbReference>
<dbReference type="Pfam" id="PF20612">
    <property type="entry name" value="SHOCT_2"/>
    <property type="match status" value="1"/>
</dbReference>
<evidence type="ECO:0000313" key="2">
    <source>
        <dbReference type="EMBL" id="SFS07380.1"/>
    </source>
</evidence>
<keyword evidence="3" id="KW-1185">Reference proteome</keyword>
<dbReference type="EMBL" id="FOYZ01000022">
    <property type="protein sequence ID" value="SFS07380.1"/>
    <property type="molecule type" value="Genomic_DNA"/>
</dbReference>
<sequence>MNVTRIDGNPGVLREAKKMTYEQLQNEYQYILVQKIVQNLLDHGLISIEECHKITEKNRQTFSPYLAELMP</sequence>
<dbReference type="STRING" id="37658.SAMN05661086_03591"/>
<feature type="domain" description="SHOCT-like" evidence="1">
    <location>
        <begin position="19"/>
        <end position="70"/>
    </location>
</feature>
<accession>A0A1I6LVG7</accession>
<dbReference type="OrthoDB" id="1708280at2"/>
<evidence type="ECO:0000259" key="1">
    <source>
        <dbReference type="Pfam" id="PF20612"/>
    </source>
</evidence>
<protein>
    <recommendedName>
        <fullName evidence="1">SHOCT-like domain-containing protein</fullName>
    </recommendedName>
</protein>
<dbReference type="AlphaFoldDB" id="A0A1I6LVG7"/>
<name>A0A1I6LVG7_9FIRM</name>
<reference evidence="2 3" key="1">
    <citation type="submission" date="2016-10" db="EMBL/GenBank/DDBJ databases">
        <authorList>
            <person name="de Groot N.N."/>
        </authorList>
    </citation>
    <scope>NUCLEOTIDE SEQUENCE [LARGE SCALE GENOMIC DNA]</scope>
    <source>
        <strain evidence="2 3">743A</strain>
    </source>
</reference>
<dbReference type="InterPro" id="IPR046749">
    <property type="entry name" value="SHOCT_2"/>
</dbReference>
<organism evidence="2 3">
    <name type="scientific">Anaeromicropila populeti</name>
    <dbReference type="NCBI Taxonomy" id="37658"/>
    <lineage>
        <taxon>Bacteria</taxon>
        <taxon>Bacillati</taxon>
        <taxon>Bacillota</taxon>
        <taxon>Clostridia</taxon>
        <taxon>Lachnospirales</taxon>
        <taxon>Lachnospiraceae</taxon>
        <taxon>Anaeromicropila</taxon>
    </lineage>
</organism>
<dbReference type="RefSeq" id="WP_092564109.1">
    <property type="nucleotide sequence ID" value="NZ_FOYZ01000022.1"/>
</dbReference>
<proteinExistence type="predicted"/>
<gene>
    <name evidence="2" type="ORF">SAMN05661086_03591</name>
</gene>